<protein>
    <submittedName>
        <fullName evidence="2">20929_t:CDS:1</fullName>
    </submittedName>
</protein>
<keyword evidence="3" id="KW-1185">Reference proteome</keyword>
<evidence type="ECO:0000313" key="3">
    <source>
        <dbReference type="Proteomes" id="UP000789759"/>
    </source>
</evidence>
<dbReference type="Proteomes" id="UP000789759">
    <property type="component" value="Unassembled WGS sequence"/>
</dbReference>
<evidence type="ECO:0000313" key="2">
    <source>
        <dbReference type="EMBL" id="CAG8497353.1"/>
    </source>
</evidence>
<feature type="region of interest" description="Disordered" evidence="1">
    <location>
        <begin position="113"/>
        <end position="132"/>
    </location>
</feature>
<name>A0A9N8ZIZ2_9GLOM</name>
<sequence length="132" mass="15736">MQQLLSQVIKKETTTKRSIDKSSQKMQKVLEELKEESRLKISWENIKEVAVAELEEIKTEMHTSWRIPKQNNKKKHLEKLRTEKKKVFASNSKTLLKKSYNTGLMLEKIVQKEQEEQERLTKDREARRAELL</sequence>
<dbReference type="EMBL" id="CAJVQA010000957">
    <property type="protein sequence ID" value="CAG8497353.1"/>
    <property type="molecule type" value="Genomic_DNA"/>
</dbReference>
<evidence type="ECO:0000256" key="1">
    <source>
        <dbReference type="SAM" id="MobiDB-lite"/>
    </source>
</evidence>
<proteinExistence type="predicted"/>
<comment type="caution">
    <text evidence="2">The sequence shown here is derived from an EMBL/GenBank/DDBJ whole genome shotgun (WGS) entry which is preliminary data.</text>
</comment>
<organism evidence="2 3">
    <name type="scientific">Cetraspora pellucida</name>
    <dbReference type="NCBI Taxonomy" id="1433469"/>
    <lineage>
        <taxon>Eukaryota</taxon>
        <taxon>Fungi</taxon>
        <taxon>Fungi incertae sedis</taxon>
        <taxon>Mucoromycota</taxon>
        <taxon>Glomeromycotina</taxon>
        <taxon>Glomeromycetes</taxon>
        <taxon>Diversisporales</taxon>
        <taxon>Gigasporaceae</taxon>
        <taxon>Cetraspora</taxon>
    </lineage>
</organism>
<accession>A0A9N8ZIZ2</accession>
<dbReference type="AlphaFoldDB" id="A0A9N8ZIZ2"/>
<reference evidence="2" key="1">
    <citation type="submission" date="2021-06" db="EMBL/GenBank/DDBJ databases">
        <authorList>
            <person name="Kallberg Y."/>
            <person name="Tangrot J."/>
            <person name="Rosling A."/>
        </authorList>
    </citation>
    <scope>NUCLEOTIDE SEQUENCE</scope>
    <source>
        <strain evidence="2">FL966</strain>
    </source>
</reference>
<gene>
    <name evidence="2" type="ORF">CPELLU_LOCUS2280</name>
</gene>